<sequence>MVKLNGQGAELNSKGVDAAQWSRRCCSSVVKAMAELRCKGADELNGQGAEFSVDRYVVARACMDDSKRPGRLDRRVYVEPPKIVAETEDNSATALTDTATLWTLAPLIAWLMY</sequence>
<dbReference type="EMBL" id="JACVVK020000001">
    <property type="protein sequence ID" value="KAK7508725.1"/>
    <property type="molecule type" value="Genomic_DNA"/>
</dbReference>
<keyword evidence="2" id="KW-1185">Reference proteome</keyword>
<comment type="caution">
    <text evidence="1">The sequence shown here is derived from an EMBL/GenBank/DDBJ whole genome shotgun (WGS) entry which is preliminary data.</text>
</comment>
<name>A0ABD0MC16_9CAEN</name>
<protein>
    <submittedName>
        <fullName evidence="1">Uncharacterized protein</fullName>
    </submittedName>
</protein>
<dbReference type="AlphaFoldDB" id="A0ABD0MC16"/>
<proteinExistence type="predicted"/>
<dbReference type="Proteomes" id="UP001519460">
    <property type="component" value="Unassembled WGS sequence"/>
</dbReference>
<reference evidence="1 2" key="1">
    <citation type="journal article" date="2023" name="Sci. Data">
        <title>Genome assembly of the Korean intertidal mud-creeper Batillaria attramentaria.</title>
        <authorList>
            <person name="Patra A.K."/>
            <person name="Ho P.T."/>
            <person name="Jun S."/>
            <person name="Lee S.J."/>
            <person name="Kim Y."/>
            <person name="Won Y.J."/>
        </authorList>
    </citation>
    <scope>NUCLEOTIDE SEQUENCE [LARGE SCALE GENOMIC DNA]</scope>
    <source>
        <strain evidence="1">Wonlab-2016</strain>
    </source>
</reference>
<gene>
    <name evidence="1" type="ORF">BaRGS_00000291</name>
</gene>
<accession>A0ABD0MC16</accession>
<evidence type="ECO:0000313" key="1">
    <source>
        <dbReference type="EMBL" id="KAK7508725.1"/>
    </source>
</evidence>
<evidence type="ECO:0000313" key="2">
    <source>
        <dbReference type="Proteomes" id="UP001519460"/>
    </source>
</evidence>
<organism evidence="1 2">
    <name type="scientific">Batillaria attramentaria</name>
    <dbReference type="NCBI Taxonomy" id="370345"/>
    <lineage>
        <taxon>Eukaryota</taxon>
        <taxon>Metazoa</taxon>
        <taxon>Spiralia</taxon>
        <taxon>Lophotrochozoa</taxon>
        <taxon>Mollusca</taxon>
        <taxon>Gastropoda</taxon>
        <taxon>Caenogastropoda</taxon>
        <taxon>Sorbeoconcha</taxon>
        <taxon>Cerithioidea</taxon>
        <taxon>Batillariidae</taxon>
        <taxon>Batillaria</taxon>
    </lineage>
</organism>